<keyword evidence="1" id="KW-0812">Transmembrane</keyword>
<dbReference type="STRING" id="1121015.GCA_000420545_00461"/>
<evidence type="ECO:0000256" key="1">
    <source>
        <dbReference type="SAM" id="Phobius"/>
    </source>
</evidence>
<evidence type="ECO:0008006" key="4">
    <source>
        <dbReference type="Google" id="ProtNLM"/>
    </source>
</evidence>
<feature type="transmembrane region" description="Helical" evidence="1">
    <location>
        <begin position="109"/>
        <end position="129"/>
    </location>
</feature>
<keyword evidence="1" id="KW-1133">Transmembrane helix</keyword>
<keyword evidence="3" id="KW-1185">Reference proteome</keyword>
<evidence type="ECO:0000313" key="3">
    <source>
        <dbReference type="Proteomes" id="UP000029385"/>
    </source>
</evidence>
<evidence type="ECO:0000313" key="2">
    <source>
        <dbReference type="EMBL" id="KFN41423.1"/>
    </source>
</evidence>
<feature type="transmembrane region" description="Helical" evidence="1">
    <location>
        <begin position="135"/>
        <end position="156"/>
    </location>
</feature>
<comment type="caution">
    <text evidence="2">The sequence shown here is derived from an EMBL/GenBank/DDBJ whole genome shotgun (WGS) entry which is preliminary data.</text>
</comment>
<dbReference type="RefSeq" id="WP_022968122.1">
    <property type="nucleotide sequence ID" value="NZ_ATVD01000001.1"/>
</dbReference>
<keyword evidence="1" id="KW-0472">Membrane</keyword>
<name>A0A091AMK3_9GAMM</name>
<feature type="transmembrane region" description="Helical" evidence="1">
    <location>
        <begin position="168"/>
        <end position="186"/>
    </location>
</feature>
<feature type="transmembrane region" description="Helical" evidence="1">
    <location>
        <begin position="69"/>
        <end position="89"/>
    </location>
</feature>
<dbReference type="OrthoDB" id="9813380at2"/>
<sequence>MAGALRRQISNSSGLMLFASVQFVVLTLLAMWVYPGGAKFDLASDHYLFFGNFFSDLGATHTYAGHRNFWSMALFVVAATVNGLALMRFGNAWRAVYARRRHARGAGQLSQASLVVSGVCFIGIAATPWDHLLSAHMNFVHAAFSLLLVYVVSLIVLQAQNRWPRRYIALNVLYLMVLAGYVLMLFMGPTLETAAGLGAQVVAQKIIVYSSVFNIGVQALGVRGHLTGL</sequence>
<dbReference type="Proteomes" id="UP000029385">
    <property type="component" value="Unassembled WGS sequence"/>
</dbReference>
<accession>A0A091AMK3</accession>
<reference evidence="2 3" key="1">
    <citation type="submission" date="2013-09" db="EMBL/GenBank/DDBJ databases">
        <title>Genome sequencing of Arenimonas oryziterrae.</title>
        <authorList>
            <person name="Chen F."/>
            <person name="Wang G."/>
        </authorList>
    </citation>
    <scope>NUCLEOTIDE SEQUENCE [LARGE SCALE GENOMIC DNA]</scope>
    <source>
        <strain evidence="2 3">YC6267</strain>
    </source>
</reference>
<dbReference type="AlphaFoldDB" id="A0A091AMK3"/>
<dbReference type="eggNOG" id="ENOG5033P8K">
    <property type="taxonomic scope" value="Bacteria"/>
</dbReference>
<feature type="transmembrane region" description="Helical" evidence="1">
    <location>
        <begin position="12"/>
        <end position="34"/>
    </location>
</feature>
<dbReference type="PATRIC" id="fig|1121015.4.peg.2857"/>
<protein>
    <recommendedName>
        <fullName evidence="4">DUF998 domain-containing protein</fullName>
    </recommendedName>
</protein>
<dbReference type="EMBL" id="AVCI01000045">
    <property type="protein sequence ID" value="KFN41423.1"/>
    <property type="molecule type" value="Genomic_DNA"/>
</dbReference>
<proteinExistence type="predicted"/>
<gene>
    <name evidence="2" type="ORF">N789_05975</name>
</gene>
<organism evidence="2 3">
    <name type="scientific">Arenimonas oryziterrae DSM 21050 = YC6267</name>
    <dbReference type="NCBI Taxonomy" id="1121015"/>
    <lineage>
        <taxon>Bacteria</taxon>
        <taxon>Pseudomonadati</taxon>
        <taxon>Pseudomonadota</taxon>
        <taxon>Gammaproteobacteria</taxon>
        <taxon>Lysobacterales</taxon>
        <taxon>Lysobacteraceae</taxon>
        <taxon>Arenimonas</taxon>
    </lineage>
</organism>